<comment type="caution">
    <text evidence="4">The sequence shown here is derived from an EMBL/GenBank/DDBJ whole genome shotgun (WGS) entry which is preliminary data.</text>
</comment>
<keyword evidence="1" id="KW-0862">Zinc</keyword>
<dbReference type="PANTHER" id="PTHR15503:SF22">
    <property type="entry name" value="TRANSPOSON TY3-I GAG POLYPROTEIN"/>
    <property type="match status" value="1"/>
</dbReference>
<dbReference type="PROSITE" id="PS50158">
    <property type="entry name" value="ZF_CCHC"/>
    <property type="match status" value="1"/>
</dbReference>
<keyword evidence="1" id="KW-0479">Metal-binding</keyword>
<keyword evidence="1" id="KW-0863">Zinc-finger</keyword>
<reference evidence="4" key="1">
    <citation type="submission" date="2023-06" db="EMBL/GenBank/DDBJ databases">
        <title>Male Hemibagrus guttatus genome.</title>
        <authorList>
            <person name="Bian C."/>
        </authorList>
    </citation>
    <scope>NUCLEOTIDE SEQUENCE</scope>
    <source>
        <strain evidence="4">Male_cb2023</strain>
        <tissue evidence="4">Muscle</tissue>
    </source>
</reference>
<evidence type="ECO:0000256" key="2">
    <source>
        <dbReference type="SAM" id="MobiDB-lite"/>
    </source>
</evidence>
<dbReference type="Pfam" id="PF03732">
    <property type="entry name" value="Retrotrans_gag"/>
    <property type="match status" value="1"/>
</dbReference>
<gene>
    <name evidence="4" type="ORF">QTP70_020009</name>
</gene>
<dbReference type="InterPro" id="IPR001878">
    <property type="entry name" value="Znf_CCHC"/>
</dbReference>
<dbReference type="GO" id="GO:0008270">
    <property type="term" value="F:zinc ion binding"/>
    <property type="evidence" value="ECO:0007669"/>
    <property type="project" value="UniProtKB-KW"/>
</dbReference>
<accession>A0AAE0QET1</accession>
<dbReference type="EMBL" id="JAUCMX010000017">
    <property type="protein sequence ID" value="KAK3519156.1"/>
    <property type="molecule type" value="Genomic_DNA"/>
</dbReference>
<feature type="compositionally biased region" description="Pro residues" evidence="2">
    <location>
        <begin position="157"/>
        <end position="167"/>
    </location>
</feature>
<feature type="region of interest" description="Disordered" evidence="2">
    <location>
        <begin position="149"/>
        <end position="176"/>
    </location>
</feature>
<keyword evidence="5" id="KW-1185">Reference proteome</keyword>
<dbReference type="Proteomes" id="UP001274896">
    <property type="component" value="Unassembled WGS sequence"/>
</dbReference>
<dbReference type="PANTHER" id="PTHR15503">
    <property type="entry name" value="LDOC1 RELATED"/>
    <property type="match status" value="1"/>
</dbReference>
<evidence type="ECO:0000256" key="1">
    <source>
        <dbReference type="PROSITE-ProRule" id="PRU00047"/>
    </source>
</evidence>
<organism evidence="4 5">
    <name type="scientific">Hemibagrus guttatus</name>
    <dbReference type="NCBI Taxonomy" id="175788"/>
    <lineage>
        <taxon>Eukaryota</taxon>
        <taxon>Metazoa</taxon>
        <taxon>Chordata</taxon>
        <taxon>Craniata</taxon>
        <taxon>Vertebrata</taxon>
        <taxon>Euteleostomi</taxon>
        <taxon>Actinopterygii</taxon>
        <taxon>Neopterygii</taxon>
        <taxon>Teleostei</taxon>
        <taxon>Ostariophysi</taxon>
        <taxon>Siluriformes</taxon>
        <taxon>Bagridae</taxon>
        <taxon>Hemibagrus</taxon>
    </lineage>
</organism>
<feature type="region of interest" description="Disordered" evidence="2">
    <location>
        <begin position="93"/>
        <end position="122"/>
    </location>
</feature>
<evidence type="ECO:0000313" key="5">
    <source>
        <dbReference type="Proteomes" id="UP001274896"/>
    </source>
</evidence>
<proteinExistence type="predicted"/>
<dbReference type="GO" id="GO:0003676">
    <property type="term" value="F:nucleic acid binding"/>
    <property type="evidence" value="ECO:0007669"/>
    <property type="project" value="InterPro"/>
</dbReference>
<feature type="domain" description="CCHC-type" evidence="3">
    <location>
        <begin position="386"/>
        <end position="401"/>
    </location>
</feature>
<evidence type="ECO:0000259" key="3">
    <source>
        <dbReference type="PROSITE" id="PS50158"/>
    </source>
</evidence>
<name>A0AAE0QET1_9TELE</name>
<sequence>MSISSVARACSNVSINLRGNLGYAVQWLSIPPVVELARSSRRRENSKHSSPISLHDCFLDCLCHALWICLLSSFGFTGYDLFACLTTSLSLRPSPTPAPRMDPAAATTGGRPSQNTSPSTDPAELRAIIVRQGALIRSFQDQVEALQSQLQSASAAAPPPPRDPPAPRGDSLRLTMPEKYDGSADRCRGFLRQCENFFAHQPEVYPDAGTKCAFLLSLLMGRALDWASAVWDADPQIRTSFTYFAGMIREVFEYPAGGKDISLQLMELCQGSDSVVDYAIKFRTLAAQSGWNDAVLWAMFRKGLSSVLQTELACQEDATSLSQYVATAIRLDNLLCQHCAGARPPVLSRLRPDYPRPREEAPEPMQLGRSRLTEREHQQCTQMRLCYYCGGSGHLIHWCPEKPSSAQVGENSLFFSLTVPVSLCFSDRCVPVPALIDRR</sequence>
<protein>
    <recommendedName>
        <fullName evidence="3">CCHC-type domain-containing protein</fullName>
    </recommendedName>
</protein>
<dbReference type="InterPro" id="IPR005162">
    <property type="entry name" value="Retrotrans_gag_dom"/>
</dbReference>
<evidence type="ECO:0000313" key="4">
    <source>
        <dbReference type="EMBL" id="KAK3519156.1"/>
    </source>
</evidence>
<dbReference type="InterPro" id="IPR032567">
    <property type="entry name" value="RTL1-rel"/>
</dbReference>
<dbReference type="AlphaFoldDB" id="A0AAE0QET1"/>
<feature type="compositionally biased region" description="Polar residues" evidence="2">
    <location>
        <begin position="110"/>
        <end position="120"/>
    </location>
</feature>